<feature type="transmembrane region" description="Helical" evidence="6">
    <location>
        <begin position="72"/>
        <end position="92"/>
    </location>
</feature>
<evidence type="ECO:0000256" key="1">
    <source>
        <dbReference type="ARBA" id="ARBA00004141"/>
    </source>
</evidence>
<keyword evidence="5 6" id="KW-0472">Membrane</keyword>
<evidence type="ECO:0000256" key="4">
    <source>
        <dbReference type="ARBA" id="ARBA00022989"/>
    </source>
</evidence>
<gene>
    <name evidence="8" type="ORF">IMZ08_02385</name>
</gene>
<dbReference type="EMBL" id="JADCLJ010000007">
    <property type="protein sequence ID" value="MBE4906906.1"/>
    <property type="molecule type" value="Genomic_DNA"/>
</dbReference>
<dbReference type="InterPro" id="IPR007267">
    <property type="entry name" value="GtrA_DPMS_TM"/>
</dbReference>
<feature type="transmembrane region" description="Helical" evidence="6">
    <location>
        <begin position="40"/>
        <end position="60"/>
    </location>
</feature>
<proteinExistence type="inferred from homology"/>
<comment type="similarity">
    <text evidence="2">Belongs to the GtrA family.</text>
</comment>
<dbReference type="Pfam" id="PF04138">
    <property type="entry name" value="GtrA_DPMS_TM"/>
    <property type="match status" value="1"/>
</dbReference>
<dbReference type="PANTHER" id="PTHR38459">
    <property type="entry name" value="PROPHAGE BACTOPRENOL-LINKED GLUCOSE TRANSLOCASE HOMOLOG"/>
    <property type="match status" value="1"/>
</dbReference>
<keyword evidence="3 6" id="KW-0812">Transmembrane</keyword>
<name>A0ABR9QEI6_9BACI</name>
<evidence type="ECO:0000256" key="5">
    <source>
        <dbReference type="ARBA" id="ARBA00023136"/>
    </source>
</evidence>
<evidence type="ECO:0000259" key="7">
    <source>
        <dbReference type="Pfam" id="PF04138"/>
    </source>
</evidence>
<evidence type="ECO:0000313" key="8">
    <source>
        <dbReference type="EMBL" id="MBE4906906.1"/>
    </source>
</evidence>
<protein>
    <submittedName>
        <fullName evidence="8">GtrA family protein</fullName>
    </submittedName>
</protein>
<dbReference type="RefSeq" id="WP_193534397.1">
    <property type="nucleotide sequence ID" value="NZ_JAGGKM010000005.1"/>
</dbReference>
<evidence type="ECO:0000256" key="2">
    <source>
        <dbReference type="ARBA" id="ARBA00009399"/>
    </source>
</evidence>
<keyword evidence="9" id="KW-1185">Reference proteome</keyword>
<evidence type="ECO:0000313" key="9">
    <source>
        <dbReference type="Proteomes" id="UP001516662"/>
    </source>
</evidence>
<keyword evidence="4 6" id="KW-1133">Transmembrane helix</keyword>
<comment type="caution">
    <text evidence="8">The sequence shown here is derived from an EMBL/GenBank/DDBJ whole genome shotgun (WGS) entry which is preliminary data.</text>
</comment>
<evidence type="ECO:0000256" key="3">
    <source>
        <dbReference type="ARBA" id="ARBA00022692"/>
    </source>
</evidence>
<dbReference type="Proteomes" id="UP001516662">
    <property type="component" value="Unassembled WGS sequence"/>
</dbReference>
<dbReference type="PANTHER" id="PTHR38459:SF1">
    <property type="entry name" value="PROPHAGE BACTOPRENOL-LINKED GLUCOSE TRANSLOCASE HOMOLOG"/>
    <property type="match status" value="1"/>
</dbReference>
<reference evidence="8 9" key="1">
    <citation type="submission" date="2020-10" db="EMBL/GenBank/DDBJ databases">
        <title>Bacillus sp. HD4P25, an endophyte from a halophyte.</title>
        <authorList>
            <person name="Sun J.-Q."/>
        </authorList>
    </citation>
    <scope>NUCLEOTIDE SEQUENCE [LARGE SCALE GENOMIC DNA]</scope>
    <source>
        <strain evidence="8 9">YIM 93174</strain>
    </source>
</reference>
<comment type="subcellular location">
    <subcellularLocation>
        <location evidence="1">Membrane</location>
        <topology evidence="1">Multi-pass membrane protein</topology>
    </subcellularLocation>
</comment>
<sequence>MVLLAYLKQINPFFRFLLVGVVNTLIGLSSIFIMMHLLGINYWGSTFTGNTLGAIFSYFLNRSFTFQSKASISTSSVQFVIVIVSCYMFSYYTGDLIARHIHQAIELITLDKRDLAVFIGTGIYTITNYVGQKLIVFRKL</sequence>
<feature type="transmembrane region" description="Helical" evidence="6">
    <location>
        <begin position="12"/>
        <end position="34"/>
    </location>
</feature>
<accession>A0ABR9QEI6</accession>
<organism evidence="8 9">
    <name type="scientific">Litchfieldia luteola</name>
    <dbReference type="NCBI Taxonomy" id="682179"/>
    <lineage>
        <taxon>Bacteria</taxon>
        <taxon>Bacillati</taxon>
        <taxon>Bacillota</taxon>
        <taxon>Bacilli</taxon>
        <taxon>Bacillales</taxon>
        <taxon>Bacillaceae</taxon>
        <taxon>Litchfieldia</taxon>
    </lineage>
</organism>
<evidence type="ECO:0000256" key="6">
    <source>
        <dbReference type="SAM" id="Phobius"/>
    </source>
</evidence>
<dbReference type="InterPro" id="IPR051401">
    <property type="entry name" value="GtrA_CellWall_Glycosyl"/>
</dbReference>
<feature type="domain" description="GtrA/DPMS transmembrane" evidence="7">
    <location>
        <begin position="15"/>
        <end position="137"/>
    </location>
</feature>